<dbReference type="RefSeq" id="WP_379906910.1">
    <property type="nucleotide sequence ID" value="NZ_JBHRTR010000054.1"/>
</dbReference>
<keyword evidence="2 4" id="KW-0732">Signal</keyword>
<dbReference type="InterPro" id="IPR051010">
    <property type="entry name" value="BCAA_transport"/>
</dbReference>
<keyword evidence="7" id="KW-1185">Reference proteome</keyword>
<protein>
    <submittedName>
        <fullName evidence="6">ABC transporter substrate-binding protein</fullName>
    </submittedName>
</protein>
<dbReference type="SUPFAM" id="SSF53822">
    <property type="entry name" value="Periplasmic binding protein-like I"/>
    <property type="match status" value="1"/>
</dbReference>
<feature type="chain" id="PRO_5045573199" evidence="4">
    <location>
        <begin position="26"/>
        <end position="403"/>
    </location>
</feature>
<reference evidence="7" key="1">
    <citation type="journal article" date="2019" name="Int. J. Syst. Evol. Microbiol.">
        <title>The Global Catalogue of Microorganisms (GCM) 10K type strain sequencing project: providing services to taxonomists for standard genome sequencing and annotation.</title>
        <authorList>
            <consortium name="The Broad Institute Genomics Platform"/>
            <consortium name="The Broad Institute Genome Sequencing Center for Infectious Disease"/>
            <person name="Wu L."/>
            <person name="Ma J."/>
        </authorList>
    </citation>
    <scope>NUCLEOTIDE SEQUENCE [LARGE SCALE GENOMIC DNA]</scope>
    <source>
        <strain evidence="7">KCTC 42964</strain>
    </source>
</reference>
<dbReference type="PANTHER" id="PTHR30483">
    <property type="entry name" value="LEUCINE-SPECIFIC-BINDING PROTEIN"/>
    <property type="match status" value="1"/>
</dbReference>
<evidence type="ECO:0000259" key="5">
    <source>
        <dbReference type="Pfam" id="PF13458"/>
    </source>
</evidence>
<evidence type="ECO:0000256" key="4">
    <source>
        <dbReference type="SAM" id="SignalP"/>
    </source>
</evidence>
<organism evidence="6 7">
    <name type="scientific">Marinibaculum pumilum</name>
    <dbReference type="NCBI Taxonomy" id="1766165"/>
    <lineage>
        <taxon>Bacteria</taxon>
        <taxon>Pseudomonadati</taxon>
        <taxon>Pseudomonadota</taxon>
        <taxon>Alphaproteobacteria</taxon>
        <taxon>Rhodospirillales</taxon>
        <taxon>Rhodospirillaceae</taxon>
        <taxon>Marinibaculum</taxon>
    </lineage>
</organism>
<evidence type="ECO:0000256" key="3">
    <source>
        <dbReference type="ARBA" id="ARBA00022970"/>
    </source>
</evidence>
<evidence type="ECO:0000256" key="1">
    <source>
        <dbReference type="ARBA" id="ARBA00010062"/>
    </source>
</evidence>
<dbReference type="Pfam" id="PF13458">
    <property type="entry name" value="Peripla_BP_6"/>
    <property type="match status" value="1"/>
</dbReference>
<dbReference type="CDD" id="cd06327">
    <property type="entry name" value="PBP1_SBP-like"/>
    <property type="match status" value="1"/>
</dbReference>
<dbReference type="InterPro" id="IPR028081">
    <property type="entry name" value="Leu-bd"/>
</dbReference>
<evidence type="ECO:0000256" key="2">
    <source>
        <dbReference type="ARBA" id="ARBA00022729"/>
    </source>
</evidence>
<dbReference type="PANTHER" id="PTHR30483:SF6">
    <property type="entry name" value="PERIPLASMIC BINDING PROTEIN OF ABC TRANSPORTER FOR NATURAL AMINO ACIDS"/>
    <property type="match status" value="1"/>
</dbReference>
<comment type="caution">
    <text evidence="6">The sequence shown here is derived from an EMBL/GenBank/DDBJ whole genome shotgun (WGS) entry which is preliminary data.</text>
</comment>
<sequence>MLTGLLRTAAAAALLAAAGALPAQAADDPVRIAFITDMSGVYSDLDGRGGLEAITMAVEDAGGEVLGRKVEILSADHQSKADIASAQAREMVARQDIDLLLGGTNSAANLAMQSIMTEAGRPFISIGGTTPRLTGPDCTPWTIAYFYDTTSLARSVGAAATRSAGKTWYFLTADYTFGHSLEEDATAVVKQNGGEVLGSVRHPLGTTDFSAFLLSAQASGAEVLALANAGPDLVNAIKGAKEFGLTDSMKLASLLMFIGDIHALGLENTQGLLMTEAWNFNLSPEAQSFADRFYEKMGKMPNGLQAAEYSATRTYLRAVEEAGTTDPDAVMKKMKSMEIDDMYGKGYIREDGRFVHDLYLFRTKTPEESTGEWDLLELVTTVPGEEAFGKEPNASCEFASKQG</sequence>
<keyword evidence="3" id="KW-0029">Amino-acid transport</keyword>
<feature type="domain" description="Leucine-binding protein" evidence="5">
    <location>
        <begin position="29"/>
        <end position="364"/>
    </location>
</feature>
<name>A0ABV7LAN0_9PROT</name>
<dbReference type="Gene3D" id="3.40.50.2300">
    <property type="match status" value="2"/>
</dbReference>
<dbReference type="Proteomes" id="UP001595528">
    <property type="component" value="Unassembled WGS sequence"/>
</dbReference>
<dbReference type="EMBL" id="JBHRTR010000054">
    <property type="protein sequence ID" value="MFC3231433.1"/>
    <property type="molecule type" value="Genomic_DNA"/>
</dbReference>
<evidence type="ECO:0000313" key="6">
    <source>
        <dbReference type="EMBL" id="MFC3231433.1"/>
    </source>
</evidence>
<proteinExistence type="inferred from homology"/>
<dbReference type="InterPro" id="IPR028082">
    <property type="entry name" value="Peripla_BP_I"/>
</dbReference>
<evidence type="ECO:0000313" key="7">
    <source>
        <dbReference type="Proteomes" id="UP001595528"/>
    </source>
</evidence>
<gene>
    <name evidence="6" type="ORF">ACFOGJ_29565</name>
</gene>
<feature type="signal peptide" evidence="4">
    <location>
        <begin position="1"/>
        <end position="25"/>
    </location>
</feature>
<keyword evidence="3" id="KW-0813">Transport</keyword>
<comment type="similarity">
    <text evidence="1">Belongs to the leucine-binding protein family.</text>
</comment>
<accession>A0ABV7LAN0</accession>